<evidence type="ECO:0000313" key="1">
    <source>
        <dbReference type="EMBL" id="EQD54433.1"/>
    </source>
</evidence>
<dbReference type="AlphaFoldDB" id="T1ACS8"/>
<organism evidence="1">
    <name type="scientific">mine drainage metagenome</name>
    <dbReference type="NCBI Taxonomy" id="410659"/>
    <lineage>
        <taxon>unclassified sequences</taxon>
        <taxon>metagenomes</taxon>
        <taxon>ecological metagenomes</taxon>
    </lineage>
</organism>
<feature type="non-terminal residue" evidence="1">
    <location>
        <position position="1"/>
    </location>
</feature>
<feature type="non-terminal residue" evidence="1">
    <location>
        <position position="179"/>
    </location>
</feature>
<sequence length="179" mass="19496">AFERAIGDTPEALHRAPQNLSVLRVDEVRAARQLRLSWKDLRESPAAAAPPGRWPRRPPLNLEAPSVLADTMKDRVRKVFGNLAAPADALVLANSVDPLIDHSFFYLFDCASGIFEGSLAIALPDGQLHVFSSPLEAESAYQAAKQDTSVTVHVPKPSEMEAEVRGILGGTQKIALHYH</sequence>
<proteinExistence type="predicted"/>
<dbReference type="EMBL" id="AUZZ01004215">
    <property type="protein sequence ID" value="EQD54433.1"/>
    <property type="molecule type" value="Genomic_DNA"/>
</dbReference>
<comment type="caution">
    <text evidence="1">The sequence shown here is derived from an EMBL/GenBank/DDBJ whole genome shotgun (WGS) entry which is preliminary data.</text>
</comment>
<protein>
    <submittedName>
        <fullName evidence="1">Peptidase, M24 family</fullName>
    </submittedName>
</protein>
<gene>
    <name evidence="1" type="ORF">B2A_06013</name>
</gene>
<reference evidence="1" key="1">
    <citation type="submission" date="2013-08" db="EMBL/GenBank/DDBJ databases">
        <authorList>
            <person name="Mendez C."/>
            <person name="Richter M."/>
            <person name="Ferrer M."/>
            <person name="Sanchez J."/>
        </authorList>
    </citation>
    <scope>NUCLEOTIDE SEQUENCE</scope>
</reference>
<accession>T1ACS8</accession>
<reference evidence="1" key="2">
    <citation type="journal article" date="2014" name="ISME J.">
        <title>Microbial stratification in low pH oxic and suboxic macroscopic growths along an acid mine drainage.</title>
        <authorList>
            <person name="Mendez-Garcia C."/>
            <person name="Mesa V."/>
            <person name="Sprenger R.R."/>
            <person name="Richter M."/>
            <person name="Diez M.S."/>
            <person name="Solano J."/>
            <person name="Bargiela R."/>
            <person name="Golyshina O.V."/>
            <person name="Manteca A."/>
            <person name="Ramos J.L."/>
            <person name="Gallego J.R."/>
            <person name="Llorente I."/>
            <person name="Martins Dos Santos V.A."/>
            <person name="Jensen O.N."/>
            <person name="Pelaez A.I."/>
            <person name="Sanchez J."/>
            <person name="Ferrer M."/>
        </authorList>
    </citation>
    <scope>NUCLEOTIDE SEQUENCE</scope>
</reference>
<name>T1ACS8_9ZZZZ</name>